<dbReference type="InterPro" id="IPR036444">
    <property type="entry name" value="PLipase_A2_dom_sf"/>
</dbReference>
<dbReference type="SUPFAM" id="SSF48619">
    <property type="entry name" value="Phospholipase A2, PLA2"/>
    <property type="match status" value="1"/>
</dbReference>
<sequence>MTFRSVAPLLVICSGAPALAQPYGLQQPAALFHGNYCGLGNNGALPPIDALDAACARHDACTPLGRLPSRACNARLSWETGRISRDPRQPDDLRALAGFVAAGAALLPFNPTAPVVAVGVPATARPARSDRAVYHAY</sequence>
<keyword evidence="1" id="KW-0732">Signal</keyword>
<feature type="signal peptide" evidence="1">
    <location>
        <begin position="1"/>
        <end position="20"/>
    </location>
</feature>
<dbReference type="RefSeq" id="WP_010683041.1">
    <property type="nucleotide sequence ID" value="NZ_CP043538.1"/>
</dbReference>
<proteinExistence type="predicted"/>
<evidence type="ECO:0000256" key="1">
    <source>
        <dbReference type="SAM" id="SignalP"/>
    </source>
</evidence>
<accession>A0A6B9FKA1</accession>
<reference evidence="2 3" key="1">
    <citation type="journal article" date="2012" name="Genet. Mol. Biol.">
        <title>Analysis of 16S rRNA and mxaF genes revealing insights into Methylobacterium niche-specific plant association.</title>
        <authorList>
            <person name="Dourado M.N."/>
            <person name="Andreote F.D."/>
            <person name="Dini-Andreote F."/>
            <person name="Conti R."/>
            <person name="Araujo J.M."/>
            <person name="Araujo W.L."/>
        </authorList>
    </citation>
    <scope>NUCLEOTIDE SEQUENCE [LARGE SCALE GENOMIC DNA]</scope>
    <source>
        <strain evidence="2 3">SR1.6/6</strain>
    </source>
</reference>
<evidence type="ECO:0008006" key="4">
    <source>
        <dbReference type="Google" id="ProtNLM"/>
    </source>
</evidence>
<dbReference type="OrthoDB" id="8087013at2"/>
<dbReference type="Proteomes" id="UP000012488">
    <property type="component" value="Chromosome"/>
</dbReference>
<dbReference type="EMBL" id="CP043538">
    <property type="protein sequence ID" value="QGY02432.1"/>
    <property type="molecule type" value="Genomic_DNA"/>
</dbReference>
<gene>
    <name evidence="2" type="ORF">MMSR116_11535</name>
</gene>
<name>A0A6B9FKA1_9HYPH</name>
<evidence type="ECO:0000313" key="2">
    <source>
        <dbReference type="EMBL" id="QGY02432.1"/>
    </source>
</evidence>
<protein>
    <recommendedName>
        <fullName evidence="4">Phospholipase A2 domain-containing protein</fullName>
    </recommendedName>
</protein>
<dbReference type="GO" id="GO:0050482">
    <property type="term" value="P:arachidonate secretion"/>
    <property type="evidence" value="ECO:0007669"/>
    <property type="project" value="InterPro"/>
</dbReference>
<dbReference type="KEGG" id="mmes:MMSR116_11535"/>
<dbReference type="GO" id="GO:0006644">
    <property type="term" value="P:phospholipid metabolic process"/>
    <property type="evidence" value="ECO:0007669"/>
    <property type="project" value="InterPro"/>
</dbReference>
<evidence type="ECO:0000313" key="3">
    <source>
        <dbReference type="Proteomes" id="UP000012488"/>
    </source>
</evidence>
<dbReference type="Gene3D" id="1.20.90.10">
    <property type="entry name" value="Phospholipase A2 domain"/>
    <property type="match status" value="1"/>
</dbReference>
<feature type="chain" id="PRO_5025527609" description="Phospholipase A2 domain-containing protein" evidence="1">
    <location>
        <begin position="21"/>
        <end position="137"/>
    </location>
</feature>
<dbReference type="GO" id="GO:0004623">
    <property type="term" value="F:phospholipase A2 activity"/>
    <property type="evidence" value="ECO:0007669"/>
    <property type="project" value="InterPro"/>
</dbReference>
<reference evidence="2 3" key="2">
    <citation type="journal article" date="2013" name="Genome Announc.">
        <title>Draft Genome Sequence of Methylobacterium mesophilicum Strain SR1.6/6, Isolated from Citrus sinensis.</title>
        <authorList>
            <person name="Marinho Almeida D."/>
            <person name="Dini-Andreote F."/>
            <person name="Camargo Neves A.A."/>
            <person name="Juca Ramos R.T."/>
            <person name="Andreote F.D."/>
            <person name="Carneiro A.R."/>
            <person name="Oliveira de Souza Lima A."/>
            <person name="Caracciolo Gomes de Sa P.H."/>
            <person name="Ribeiro Barbosa M.S."/>
            <person name="Araujo W.L."/>
            <person name="Silva A."/>
        </authorList>
    </citation>
    <scope>NUCLEOTIDE SEQUENCE [LARGE SCALE GENOMIC DNA]</scope>
    <source>
        <strain evidence="2 3">SR1.6/6</strain>
    </source>
</reference>
<organism evidence="2 3">
    <name type="scientific">Methylobacterium mesophilicum SR1.6/6</name>
    <dbReference type="NCBI Taxonomy" id="908290"/>
    <lineage>
        <taxon>Bacteria</taxon>
        <taxon>Pseudomonadati</taxon>
        <taxon>Pseudomonadota</taxon>
        <taxon>Alphaproteobacteria</taxon>
        <taxon>Hyphomicrobiales</taxon>
        <taxon>Methylobacteriaceae</taxon>
        <taxon>Methylobacterium</taxon>
    </lineage>
</organism>
<dbReference type="AlphaFoldDB" id="A0A6B9FKA1"/>